<reference evidence="2 3" key="1">
    <citation type="journal article" date="2015" name="Genome Biol. Evol.">
        <title>Comparative Genomics of a Bacterivorous Green Alga Reveals Evolutionary Causalities and Consequences of Phago-Mixotrophic Mode of Nutrition.</title>
        <authorList>
            <person name="Burns J.A."/>
            <person name="Paasch A."/>
            <person name="Narechania A."/>
            <person name="Kim E."/>
        </authorList>
    </citation>
    <scope>NUCLEOTIDE SEQUENCE [LARGE SCALE GENOMIC DNA]</scope>
    <source>
        <strain evidence="2 3">PLY_AMNH</strain>
    </source>
</reference>
<comment type="caution">
    <text evidence="2">The sequence shown here is derived from an EMBL/GenBank/DDBJ whole genome shotgun (WGS) entry which is preliminary data.</text>
</comment>
<sequence length="593" mass="61200">MLKDRLDEGPAVAALPVGTLVEVYWPDAGANADASVGADGVAKGVSREVGATGVDDLAGGMAVSSGEGVRALICHFGWNCRAFGGEGADLGGGSVASGHVGGGEAMGMAVGPLRPLGDASGGAGGSTQLRWRWWAEGGMTAGGGGGLLGAGVGGGSGGRGNLRAAGQAQGQHGGEGLVVDPDGLGEAGWTWLRGLKNVEAYKLFFVLPRLVLQPVQRGVKQGVAQVIKERCARFLRGEWEGLHAEVPGDRRAVAGADEERVLRDAVWLVKAGQLGKAAKEAGVGQAGIGEGGDVAEALELDEKTFDDVAGLGIGQLAMALGAYVGGARLVALLKDDLGVNIRPIACGEVLPKLVAKVICRQRAKAFRDRFCGLRQDDEHGGLRAAQIGVAVKGGANLGIRTVQGALDRHPEWVCVKADARNAFNAVHREALFEAIERDFPELWAWTDLCYGVDANLGFRLGRSAAATGCQRSRYKDKHTPQATKWPASLGGLLALGGTGEGAEGDAGRLADGVGTCWAPQSPRAHPDSDDHLQQVLGRVEGSGAVPSVGLVVKRWLEWVEEQSSGARDEPAPETQQHRAGGAGAEGLRRLSEA</sequence>
<organism evidence="2 3">
    <name type="scientific">Cymbomonas tetramitiformis</name>
    <dbReference type="NCBI Taxonomy" id="36881"/>
    <lineage>
        <taxon>Eukaryota</taxon>
        <taxon>Viridiplantae</taxon>
        <taxon>Chlorophyta</taxon>
        <taxon>Pyramimonadophyceae</taxon>
        <taxon>Pyramimonadales</taxon>
        <taxon>Pyramimonadaceae</taxon>
        <taxon>Cymbomonas</taxon>
    </lineage>
</organism>
<proteinExistence type="predicted"/>
<evidence type="ECO:0008006" key="4">
    <source>
        <dbReference type="Google" id="ProtNLM"/>
    </source>
</evidence>
<evidence type="ECO:0000313" key="2">
    <source>
        <dbReference type="EMBL" id="KAK3258186.1"/>
    </source>
</evidence>
<evidence type="ECO:0000256" key="1">
    <source>
        <dbReference type="SAM" id="MobiDB-lite"/>
    </source>
</evidence>
<dbReference type="Proteomes" id="UP001190700">
    <property type="component" value="Unassembled WGS sequence"/>
</dbReference>
<accession>A0AAE0FF23</accession>
<gene>
    <name evidence="2" type="ORF">CYMTET_32760</name>
</gene>
<protein>
    <recommendedName>
        <fullName evidence="4">Reverse transcriptase domain-containing protein</fullName>
    </recommendedName>
</protein>
<keyword evidence="3" id="KW-1185">Reference proteome</keyword>
<dbReference type="AlphaFoldDB" id="A0AAE0FF23"/>
<feature type="region of interest" description="Disordered" evidence="1">
    <location>
        <begin position="561"/>
        <end position="593"/>
    </location>
</feature>
<evidence type="ECO:0000313" key="3">
    <source>
        <dbReference type="Proteomes" id="UP001190700"/>
    </source>
</evidence>
<name>A0AAE0FF23_9CHLO</name>
<dbReference type="EMBL" id="LGRX02019746">
    <property type="protein sequence ID" value="KAK3258186.1"/>
    <property type="molecule type" value="Genomic_DNA"/>
</dbReference>